<dbReference type="InterPro" id="IPR027989">
    <property type="entry name" value="DUF4461"/>
</dbReference>
<dbReference type="Pfam" id="PF14688">
    <property type="entry name" value="DUF4461"/>
    <property type="match status" value="1"/>
</dbReference>
<evidence type="ECO:0000259" key="2">
    <source>
        <dbReference type="Pfam" id="PF14687"/>
    </source>
</evidence>
<reference evidence="5" key="1">
    <citation type="submission" date="2017-02" db="UniProtKB">
        <authorList>
            <consortium name="WormBaseParasite"/>
        </authorList>
    </citation>
    <scope>IDENTIFICATION</scope>
</reference>
<protein>
    <submittedName>
        <fullName evidence="5">DUF4461 domain-containing protein</fullName>
    </submittedName>
</protein>
<evidence type="ECO:0000256" key="1">
    <source>
        <dbReference type="SAM" id="MobiDB-lite"/>
    </source>
</evidence>
<feature type="compositionally biased region" description="Basic and acidic residues" evidence="1">
    <location>
        <begin position="121"/>
        <end position="136"/>
    </location>
</feature>
<evidence type="ECO:0000313" key="4">
    <source>
        <dbReference type="Proteomes" id="UP000038045"/>
    </source>
</evidence>
<dbReference type="GO" id="GO:0005739">
    <property type="term" value="C:mitochondrion"/>
    <property type="evidence" value="ECO:0007669"/>
    <property type="project" value="TreeGrafter"/>
</dbReference>
<dbReference type="Pfam" id="PF14687">
    <property type="entry name" value="DUF4460"/>
    <property type="match status" value="1"/>
</dbReference>
<organism evidence="4 5">
    <name type="scientific">Parastrongyloides trichosuri</name>
    <name type="common">Possum-specific nematode worm</name>
    <dbReference type="NCBI Taxonomy" id="131310"/>
    <lineage>
        <taxon>Eukaryota</taxon>
        <taxon>Metazoa</taxon>
        <taxon>Ecdysozoa</taxon>
        <taxon>Nematoda</taxon>
        <taxon>Chromadorea</taxon>
        <taxon>Rhabditida</taxon>
        <taxon>Tylenchina</taxon>
        <taxon>Panagrolaimomorpha</taxon>
        <taxon>Strongyloidoidea</taxon>
        <taxon>Strongyloididae</taxon>
        <taxon>Parastrongyloides</taxon>
    </lineage>
</organism>
<keyword evidence="4" id="KW-1185">Reference proteome</keyword>
<dbReference type="PANTHER" id="PTHR31596">
    <property type="entry name" value="T-CELL ACTIVATION INHIBITOR, MITOCHONDRIAL"/>
    <property type="match status" value="1"/>
</dbReference>
<feature type="domain" description="DUF4461" evidence="3">
    <location>
        <begin position="174"/>
        <end position="483"/>
    </location>
</feature>
<name>A0A0N4Z192_PARTI</name>
<evidence type="ECO:0000313" key="5">
    <source>
        <dbReference type="WBParaSite" id="PTRK_0000046700.1"/>
    </source>
</evidence>
<evidence type="ECO:0000259" key="3">
    <source>
        <dbReference type="Pfam" id="PF14688"/>
    </source>
</evidence>
<sequence length="484" mass="56298">MNISSCILLSNHSTSSLLNLFRFKSFTAQQAASALRPFYFEVHPDRFAKDPIVRQKNEKNLQMFNGYLNELFPTPKKQRAIEVHFSIKCKKTEKFKNITIPLSSNDPRKIVRTALEKCDLNTDKVPKPKEDEKRNTNDLYTSPTDKMNADMIWRELHSEYYRNRKKKKPSSNELLNALSKNREVVFEKMKTWENMQEVCKDEIEHLKRVIGITSVVWNLSWEQAYMKRCLMGVSFMYRDANNSIKKDIILSLNKCILMFGRGSYVTCDGNIQFGADDVPQKWLEVCMSSSIRRKELTVLDELHKKLSNLFGEGSKLIYHKDNSLSKTVHEYKTLYLRLSNKSKSEISELQNLLDGITLEVVSAYDELNINKRGHLFIPCNVEFVFLKEYIKNNIGISKRLSENYTSKMVEAENLRNTCQRILRLKTLTWDDNILIEDLRKCIERLEKSDESIKNLIKGMNVTISTNPTITVLNDGTISIPVDWV</sequence>
<dbReference type="PANTHER" id="PTHR31596:SF1">
    <property type="entry name" value="T-CELL ACTIVATION INHIBITOR, MITOCHONDRIAL"/>
    <property type="match status" value="1"/>
</dbReference>
<feature type="domain" description="DUF4460" evidence="2">
    <location>
        <begin position="27"/>
        <end position="120"/>
    </location>
</feature>
<dbReference type="InterPro" id="IPR027986">
    <property type="entry name" value="TCAIM"/>
</dbReference>
<proteinExistence type="predicted"/>
<dbReference type="InterPro" id="IPR028031">
    <property type="entry name" value="DUF4460"/>
</dbReference>
<accession>A0A0N4Z192</accession>
<feature type="region of interest" description="Disordered" evidence="1">
    <location>
        <begin position="121"/>
        <end position="143"/>
    </location>
</feature>
<dbReference type="Proteomes" id="UP000038045">
    <property type="component" value="Unplaced"/>
</dbReference>
<dbReference type="AlphaFoldDB" id="A0A0N4Z192"/>
<dbReference type="WBParaSite" id="PTRK_0000046700.1">
    <property type="protein sequence ID" value="PTRK_0000046700.1"/>
    <property type="gene ID" value="PTRK_0000046700"/>
</dbReference>